<organism evidence="2">
    <name type="scientific">Desulfobacca acetoxidans</name>
    <dbReference type="NCBI Taxonomy" id="60893"/>
    <lineage>
        <taxon>Bacteria</taxon>
        <taxon>Pseudomonadati</taxon>
        <taxon>Thermodesulfobacteriota</taxon>
        <taxon>Desulfobaccia</taxon>
        <taxon>Desulfobaccales</taxon>
        <taxon>Desulfobaccaceae</taxon>
        <taxon>Desulfobacca</taxon>
    </lineage>
</organism>
<accession>A0A7C5AKE4</accession>
<comment type="caution">
    <text evidence="2">The sequence shown here is derived from an EMBL/GenBank/DDBJ whole genome shotgun (WGS) entry which is preliminary data.</text>
</comment>
<evidence type="ECO:0000313" key="2">
    <source>
        <dbReference type="EMBL" id="HGZ10851.1"/>
    </source>
</evidence>
<dbReference type="InterPro" id="IPR012336">
    <property type="entry name" value="Thioredoxin-like_fold"/>
</dbReference>
<dbReference type="InterPro" id="IPR005243">
    <property type="entry name" value="THIRX-like_proc"/>
</dbReference>
<evidence type="ECO:0000259" key="1">
    <source>
        <dbReference type="Pfam" id="PF13192"/>
    </source>
</evidence>
<dbReference type="NCBIfam" id="TIGR00412">
    <property type="entry name" value="redox_disulf_2"/>
    <property type="match status" value="1"/>
</dbReference>
<gene>
    <name evidence="2" type="ORF">ENW48_01370</name>
</gene>
<dbReference type="Gene3D" id="3.40.30.10">
    <property type="entry name" value="Glutaredoxin"/>
    <property type="match status" value="1"/>
</dbReference>
<name>A0A7C5AKE4_9BACT</name>
<dbReference type="InterPro" id="IPR036249">
    <property type="entry name" value="Thioredoxin-like_sf"/>
</dbReference>
<dbReference type="CDD" id="cd02972">
    <property type="entry name" value="DsbA_family"/>
    <property type="match status" value="1"/>
</dbReference>
<dbReference type="SUPFAM" id="SSF52833">
    <property type="entry name" value="Thioredoxin-like"/>
    <property type="match status" value="1"/>
</dbReference>
<dbReference type="PANTHER" id="PTHR36450:SF1">
    <property type="entry name" value="THIOREDOXIN"/>
    <property type="match status" value="1"/>
</dbReference>
<proteinExistence type="predicted"/>
<dbReference type="PANTHER" id="PTHR36450">
    <property type="entry name" value="THIOREDOXIN"/>
    <property type="match status" value="1"/>
</dbReference>
<reference evidence="2" key="1">
    <citation type="journal article" date="2020" name="mSystems">
        <title>Genome- and Community-Level Interaction Insights into Carbon Utilization and Element Cycling Functions of Hydrothermarchaeota in Hydrothermal Sediment.</title>
        <authorList>
            <person name="Zhou Z."/>
            <person name="Liu Y."/>
            <person name="Xu W."/>
            <person name="Pan J."/>
            <person name="Luo Z.H."/>
            <person name="Li M."/>
        </authorList>
    </citation>
    <scope>NUCLEOTIDE SEQUENCE [LARGE SCALE GENOMIC DNA]</scope>
    <source>
        <strain evidence="2">SpSt-853</strain>
    </source>
</reference>
<dbReference type="AlphaFoldDB" id="A0A7C5AKE4"/>
<sequence>MGLGDLSDEELAQALYERLQPLNYIPASAVASYKQAFVREFKKARGEKVAEESQGTVIKILGPGCPNCHRLEQLVYEVLTELNLPAQVELVKDLEAIAAHGVFGTPALIINQQLKALGKVPSRETLKEWLSELNP</sequence>
<feature type="domain" description="Thioredoxin-like fold" evidence="1">
    <location>
        <begin position="58"/>
        <end position="130"/>
    </location>
</feature>
<dbReference type="EMBL" id="DTKJ01000014">
    <property type="protein sequence ID" value="HGZ10851.1"/>
    <property type="molecule type" value="Genomic_DNA"/>
</dbReference>
<protein>
    <submittedName>
        <fullName evidence="2">Thioredoxin family protein</fullName>
    </submittedName>
</protein>
<dbReference type="Pfam" id="PF13192">
    <property type="entry name" value="Thioredoxin_3"/>
    <property type="match status" value="1"/>
</dbReference>